<evidence type="ECO:0000313" key="5">
    <source>
        <dbReference type="Proteomes" id="UP000610846"/>
    </source>
</evidence>
<feature type="region of interest" description="Disordered" evidence="1">
    <location>
        <begin position="597"/>
        <end position="644"/>
    </location>
</feature>
<organism evidence="4 5">
    <name type="scientific">Cellulosimicrobium arenosum</name>
    <dbReference type="NCBI Taxonomy" id="2708133"/>
    <lineage>
        <taxon>Bacteria</taxon>
        <taxon>Bacillati</taxon>
        <taxon>Actinomycetota</taxon>
        <taxon>Actinomycetes</taxon>
        <taxon>Micrococcales</taxon>
        <taxon>Promicromonosporaceae</taxon>
        <taxon>Cellulosimicrobium</taxon>
    </lineage>
</organism>
<dbReference type="Gene3D" id="3.10.620.30">
    <property type="match status" value="1"/>
</dbReference>
<feature type="region of interest" description="Disordered" evidence="1">
    <location>
        <begin position="1"/>
        <end position="43"/>
    </location>
</feature>
<feature type="transmembrane region" description="Helical" evidence="2">
    <location>
        <begin position="49"/>
        <end position="67"/>
    </location>
</feature>
<accession>A0A927J2G8</accession>
<feature type="transmembrane region" description="Helical" evidence="2">
    <location>
        <begin position="217"/>
        <end position="238"/>
    </location>
</feature>
<dbReference type="PANTHER" id="PTHR42736:SF1">
    <property type="entry name" value="PROTEIN-GLUTAMINE GAMMA-GLUTAMYLTRANSFERASE"/>
    <property type="match status" value="1"/>
</dbReference>
<feature type="transmembrane region" description="Helical" evidence="2">
    <location>
        <begin position="101"/>
        <end position="122"/>
    </location>
</feature>
<feature type="transmembrane region" description="Helical" evidence="2">
    <location>
        <begin position="164"/>
        <end position="182"/>
    </location>
</feature>
<evidence type="ECO:0000256" key="2">
    <source>
        <dbReference type="SAM" id="Phobius"/>
    </source>
</evidence>
<keyword evidence="5" id="KW-1185">Reference proteome</keyword>
<feature type="compositionally biased region" description="Polar residues" evidence="1">
    <location>
        <begin position="1"/>
        <end position="11"/>
    </location>
</feature>
<dbReference type="AlphaFoldDB" id="A0A927J2G8"/>
<dbReference type="InterPro" id="IPR038765">
    <property type="entry name" value="Papain-like_cys_pep_sf"/>
</dbReference>
<dbReference type="Pfam" id="PF11992">
    <property type="entry name" value="TgpA_N"/>
    <property type="match status" value="1"/>
</dbReference>
<dbReference type="Proteomes" id="UP000610846">
    <property type="component" value="Unassembled WGS sequence"/>
</dbReference>
<feature type="transmembrane region" description="Helical" evidence="2">
    <location>
        <begin position="189"/>
        <end position="211"/>
    </location>
</feature>
<keyword evidence="2" id="KW-1133">Transmembrane helix</keyword>
<dbReference type="RefSeq" id="WP_191830147.1">
    <property type="nucleotide sequence ID" value="NZ_JACYHB010000016.1"/>
</dbReference>
<dbReference type="EMBL" id="JACYHB010000016">
    <property type="protein sequence ID" value="MBD8080580.1"/>
    <property type="molecule type" value="Genomic_DNA"/>
</dbReference>
<feature type="domain" description="Transglutaminase-like" evidence="3">
    <location>
        <begin position="524"/>
        <end position="597"/>
    </location>
</feature>
<sequence>MSAPTTTTTRGSRGIPPTGPDGAATGTSSRSATRRRADEIPRARTSSGAVDALVLAVLLGATIVGFGPVWGSAAYLVPAAGGALVGLAVAWCGAWRRWPTITVAAVAVLAYVLLGGALALPADTIGGVVPSLTTVRELLLGSITGWRDVVTTVPPLRSFPELAVVPYLMMLLTGLLAGTIAWRARHGAWALAPVVVAFVGVILLGTVIPAFPVVQGLVVGCVGLLWASWRVTAARLGAHRITTETSRAANRRLWWHRVRAGAAMLGVGGVAAALLAPVLLPDAPRTVLRETVVPPLDLHEYVSPLTGFRKYAKDMKEDELFTVTGLPAGARVRLATLDTYNGVVYDASSGLPGSGVYTRAGEEIATVADGAPATLDVTVDDYEGVWVPETGELAGITYTGERARDLDESTYYNSTTRTALADVGLRPGDTYTLDAIVAPEPTDEDLAAGAVDQGVEVPDVSKGLLPVSLAGKATQFMGEETDPVKQLFALRDGLVASGVYSSGLENQPPSRPGHSAERIDALLADEEMVGDDEQFAVALALMANQVGIPARVVMGFYPDEEEPLEPGDPFVVTGGDVHAWAEVPFVGYGWVPVDAIPDEDNKIEPEPKSLQVPKPPVLEDPEPPEEPAEAEAGKVDDDTKDDAESDGFDWGQVVLVGVAVAIPLALLALPIVLILAYKSRRRLRRRTAARPVDRVSGGWREVLDAATDLGTAVPTGATRREGASVIVRSYGAPATIPLAHRADATVFGTDEPTDAEIDAFWSQVEEVVGGLRSTVPRRARIRAALSLRSVRRARGRTGAAARRARRVPWRDRGEEDAGPTSGRSSAETEQGDER</sequence>
<dbReference type="InterPro" id="IPR021878">
    <property type="entry name" value="TgpA_N"/>
</dbReference>
<dbReference type="SUPFAM" id="SSF54001">
    <property type="entry name" value="Cysteine proteinases"/>
    <property type="match status" value="1"/>
</dbReference>
<evidence type="ECO:0000313" key="4">
    <source>
        <dbReference type="EMBL" id="MBD8080580.1"/>
    </source>
</evidence>
<gene>
    <name evidence="4" type="ORF">IF651_16135</name>
</gene>
<keyword evidence="2" id="KW-0472">Membrane</keyword>
<name>A0A927J2G8_9MICO</name>
<feature type="transmembrane region" description="Helical" evidence="2">
    <location>
        <begin position="73"/>
        <end position="94"/>
    </location>
</feature>
<feature type="transmembrane region" description="Helical" evidence="2">
    <location>
        <begin position="650"/>
        <end position="677"/>
    </location>
</feature>
<dbReference type="InterPro" id="IPR002931">
    <property type="entry name" value="Transglutaminase-like"/>
</dbReference>
<dbReference type="PANTHER" id="PTHR42736">
    <property type="entry name" value="PROTEIN-GLUTAMINE GAMMA-GLUTAMYLTRANSFERASE"/>
    <property type="match status" value="1"/>
</dbReference>
<dbReference type="Pfam" id="PF01841">
    <property type="entry name" value="Transglut_core"/>
    <property type="match status" value="1"/>
</dbReference>
<evidence type="ECO:0000256" key="1">
    <source>
        <dbReference type="SAM" id="MobiDB-lite"/>
    </source>
</evidence>
<proteinExistence type="predicted"/>
<dbReference type="InterPro" id="IPR052901">
    <property type="entry name" value="Bact_TGase-like"/>
</dbReference>
<keyword evidence="2" id="KW-0812">Transmembrane</keyword>
<feature type="transmembrane region" description="Helical" evidence="2">
    <location>
        <begin position="258"/>
        <end position="280"/>
    </location>
</feature>
<dbReference type="SMART" id="SM00460">
    <property type="entry name" value="TGc"/>
    <property type="match status" value="1"/>
</dbReference>
<feature type="compositionally biased region" description="Acidic residues" evidence="1">
    <location>
        <begin position="619"/>
        <end position="629"/>
    </location>
</feature>
<feature type="region of interest" description="Disordered" evidence="1">
    <location>
        <begin position="792"/>
        <end position="834"/>
    </location>
</feature>
<protein>
    <submittedName>
        <fullName evidence="4">Transglutaminase domain-containing protein</fullName>
    </submittedName>
</protein>
<reference evidence="4" key="2">
    <citation type="submission" date="2020-09" db="EMBL/GenBank/DDBJ databases">
        <authorList>
            <person name="Yu Y."/>
        </authorList>
    </citation>
    <scope>NUCLEOTIDE SEQUENCE</scope>
    <source>
        <strain evidence="4">KCTC 49039</strain>
    </source>
</reference>
<reference evidence="4" key="1">
    <citation type="journal article" date="2018" name="Curr. Microbiol.">
        <title>Cellulosimicrobium arenosum sp. nov., Isolated from Marine Sediment Sand.</title>
        <authorList>
            <person name="Oh M."/>
            <person name="Kim J.H."/>
            <person name="Yoon J.H."/>
            <person name="Schumann P."/>
            <person name="Kim W."/>
        </authorList>
    </citation>
    <scope>NUCLEOTIDE SEQUENCE</scope>
    <source>
        <strain evidence="4">KCTC 49039</strain>
    </source>
</reference>
<feature type="compositionally biased region" description="Low complexity" evidence="1">
    <location>
        <begin position="22"/>
        <end position="31"/>
    </location>
</feature>
<comment type="caution">
    <text evidence="4">The sequence shown here is derived from an EMBL/GenBank/DDBJ whole genome shotgun (WGS) entry which is preliminary data.</text>
</comment>
<evidence type="ECO:0000259" key="3">
    <source>
        <dbReference type="SMART" id="SM00460"/>
    </source>
</evidence>